<feature type="transmembrane region" description="Helical" evidence="1">
    <location>
        <begin position="109"/>
        <end position="128"/>
    </location>
</feature>
<dbReference type="AlphaFoldDB" id="A0A3B0Z600"/>
<evidence type="ECO:0000259" key="2">
    <source>
        <dbReference type="Pfam" id="PF07589"/>
    </source>
</evidence>
<evidence type="ECO:0000256" key="1">
    <source>
        <dbReference type="SAM" id="Phobius"/>
    </source>
</evidence>
<protein>
    <recommendedName>
        <fullName evidence="2">Ice-binding protein C-terminal domain-containing protein</fullName>
    </recommendedName>
</protein>
<accession>A0A3B0Z600</accession>
<feature type="transmembrane region" description="Helical" evidence="1">
    <location>
        <begin position="176"/>
        <end position="200"/>
    </location>
</feature>
<keyword evidence="1" id="KW-0472">Membrane</keyword>
<keyword evidence="1" id="KW-0812">Transmembrane</keyword>
<dbReference type="NCBIfam" id="TIGR02595">
    <property type="entry name" value="PEP_CTERM"/>
    <property type="match status" value="1"/>
</dbReference>
<dbReference type="Gene3D" id="2.60.120.430">
    <property type="entry name" value="Galactose-binding lectin"/>
    <property type="match status" value="1"/>
</dbReference>
<reference evidence="3" key="1">
    <citation type="submission" date="2018-06" db="EMBL/GenBank/DDBJ databases">
        <authorList>
            <person name="Zhirakovskaya E."/>
        </authorList>
    </citation>
    <scope>NUCLEOTIDE SEQUENCE</scope>
</reference>
<gene>
    <name evidence="3" type="ORF">MNBD_GAMMA17-1353</name>
</gene>
<sequence>MLKTGHPIFWALMLSTVLTSYAQATVITTTVAGTDNLYYDDWGHSFTNPVFDNETSALGRGNAPGAVDYAFSSGQAISISVSGYVVDSGSTATNPDGTYLNGYNEGWDFRGLPVYSLIGMWSTSASLIDPIESPFYIGSLLELIVPTAIDNLYLFLGENDGYFSDNFFDDKYNVTIAVTNVSAPSTLALMSLGIIGIAVARRQKNRSKRATPLH</sequence>
<feature type="transmembrane region" description="Helical" evidence="1">
    <location>
        <begin position="135"/>
        <end position="156"/>
    </location>
</feature>
<keyword evidence="1" id="KW-1133">Transmembrane helix</keyword>
<dbReference type="EMBL" id="UOFQ01000107">
    <property type="protein sequence ID" value="VAW88778.1"/>
    <property type="molecule type" value="Genomic_DNA"/>
</dbReference>
<name>A0A3B0Z600_9ZZZZ</name>
<evidence type="ECO:0000313" key="3">
    <source>
        <dbReference type="EMBL" id="VAW88778.1"/>
    </source>
</evidence>
<dbReference type="InterPro" id="IPR013424">
    <property type="entry name" value="Ice-binding_C"/>
</dbReference>
<proteinExistence type="predicted"/>
<dbReference type="Pfam" id="PF07589">
    <property type="entry name" value="PEP-CTERM"/>
    <property type="match status" value="1"/>
</dbReference>
<organism evidence="3">
    <name type="scientific">hydrothermal vent metagenome</name>
    <dbReference type="NCBI Taxonomy" id="652676"/>
    <lineage>
        <taxon>unclassified sequences</taxon>
        <taxon>metagenomes</taxon>
        <taxon>ecological metagenomes</taxon>
    </lineage>
</organism>
<feature type="domain" description="Ice-binding protein C-terminal" evidence="2">
    <location>
        <begin position="181"/>
        <end position="202"/>
    </location>
</feature>